<dbReference type="SMART" id="SM00342">
    <property type="entry name" value="HTH_ARAC"/>
    <property type="match status" value="1"/>
</dbReference>
<dbReference type="Pfam" id="PF02311">
    <property type="entry name" value="AraC_binding"/>
    <property type="match status" value="1"/>
</dbReference>
<name>A0A327YP10_9FLAO</name>
<protein>
    <submittedName>
        <fullName evidence="5">AraC-like DNA-binding protein</fullName>
    </submittedName>
</protein>
<dbReference type="PROSITE" id="PS01124">
    <property type="entry name" value="HTH_ARAC_FAMILY_2"/>
    <property type="match status" value="1"/>
</dbReference>
<dbReference type="InterPro" id="IPR020449">
    <property type="entry name" value="Tscrpt_reg_AraC-type_HTH"/>
</dbReference>
<keyword evidence="3" id="KW-0804">Transcription</keyword>
<dbReference type="PANTHER" id="PTHR43280">
    <property type="entry name" value="ARAC-FAMILY TRANSCRIPTIONAL REGULATOR"/>
    <property type="match status" value="1"/>
</dbReference>
<dbReference type="GO" id="GO:0043565">
    <property type="term" value="F:sequence-specific DNA binding"/>
    <property type="evidence" value="ECO:0007669"/>
    <property type="project" value="InterPro"/>
</dbReference>
<dbReference type="EMBL" id="QLMI01000004">
    <property type="protein sequence ID" value="RAK22650.1"/>
    <property type="molecule type" value="Genomic_DNA"/>
</dbReference>
<dbReference type="AlphaFoldDB" id="A0A327YP10"/>
<dbReference type="SUPFAM" id="SSF46689">
    <property type="entry name" value="Homeodomain-like"/>
    <property type="match status" value="1"/>
</dbReference>
<proteinExistence type="predicted"/>
<feature type="domain" description="HTH araC/xylS-type" evidence="4">
    <location>
        <begin position="187"/>
        <end position="285"/>
    </location>
</feature>
<evidence type="ECO:0000313" key="5">
    <source>
        <dbReference type="EMBL" id="RAK22650.1"/>
    </source>
</evidence>
<dbReference type="Proteomes" id="UP000249620">
    <property type="component" value="Unassembled WGS sequence"/>
</dbReference>
<dbReference type="InterPro" id="IPR037923">
    <property type="entry name" value="HTH-like"/>
</dbReference>
<evidence type="ECO:0000256" key="1">
    <source>
        <dbReference type="ARBA" id="ARBA00023015"/>
    </source>
</evidence>
<keyword evidence="2 5" id="KW-0238">DNA-binding</keyword>
<dbReference type="GO" id="GO:0003700">
    <property type="term" value="F:DNA-binding transcription factor activity"/>
    <property type="evidence" value="ECO:0007669"/>
    <property type="project" value="InterPro"/>
</dbReference>
<dbReference type="PANTHER" id="PTHR43280:SF32">
    <property type="entry name" value="TRANSCRIPTIONAL REGULATORY PROTEIN"/>
    <property type="match status" value="1"/>
</dbReference>
<evidence type="ECO:0000256" key="3">
    <source>
        <dbReference type="ARBA" id="ARBA00023163"/>
    </source>
</evidence>
<dbReference type="Gene3D" id="1.10.10.60">
    <property type="entry name" value="Homeodomain-like"/>
    <property type="match status" value="1"/>
</dbReference>
<organism evidence="5 6">
    <name type="scientific">Flavobacterium aquaticum</name>
    <dbReference type="NCBI Taxonomy" id="1236486"/>
    <lineage>
        <taxon>Bacteria</taxon>
        <taxon>Pseudomonadati</taxon>
        <taxon>Bacteroidota</taxon>
        <taxon>Flavobacteriia</taxon>
        <taxon>Flavobacteriales</taxon>
        <taxon>Flavobacteriaceae</taxon>
        <taxon>Flavobacterium</taxon>
    </lineage>
</organism>
<accession>A0A327YP10</accession>
<dbReference type="InterPro" id="IPR009057">
    <property type="entry name" value="Homeodomain-like_sf"/>
</dbReference>
<dbReference type="OrthoDB" id="1096411at2"/>
<evidence type="ECO:0000256" key="2">
    <source>
        <dbReference type="ARBA" id="ARBA00023125"/>
    </source>
</evidence>
<dbReference type="Gene3D" id="2.60.120.280">
    <property type="entry name" value="Regulatory protein AraC"/>
    <property type="match status" value="1"/>
</dbReference>
<evidence type="ECO:0000313" key="6">
    <source>
        <dbReference type="Proteomes" id="UP000249620"/>
    </source>
</evidence>
<keyword evidence="1" id="KW-0805">Transcription regulation</keyword>
<reference evidence="5 6" key="1">
    <citation type="submission" date="2018-06" db="EMBL/GenBank/DDBJ databases">
        <title>Genomic Encyclopedia of Type Strains, Phase III (KMG-III): the genomes of soil and plant-associated and newly described type strains.</title>
        <authorList>
            <person name="Whitman W."/>
        </authorList>
    </citation>
    <scope>NUCLEOTIDE SEQUENCE [LARGE SCALE GENOMIC DNA]</scope>
    <source>
        <strain evidence="5 6">CGMCC 1.12398</strain>
    </source>
</reference>
<gene>
    <name evidence="5" type="ORF">B0I03_104176</name>
</gene>
<sequence length="288" mass="34647">MKKNEVYEIKKFKRNFFHHNLYVNTFQNHLKEHRFIESLHRHDFYVLVLFTQGRGLHKIDFDEFIITKGSFFLMQPGQIHLWELSSDIDGYIVFFSKEIYNLHFRDKKIEEYLFFQSSKNNPELQLKDKEMKQIQPYFDLMVTENEQDELHKKDKMLNLLDCILIEILRIYNVDSNHLTSTYNHKLKEFELLLEQFYKTEKSPSFYADKMAITLKHLNRISKNILNITITELITRRVILESKRIMVDQNKTIAQIADELGYSNYSYFSKLFKKSAGVTPTEFVNQLKN</sequence>
<keyword evidence="6" id="KW-1185">Reference proteome</keyword>
<dbReference type="InterPro" id="IPR018060">
    <property type="entry name" value="HTH_AraC"/>
</dbReference>
<evidence type="ECO:0000259" key="4">
    <source>
        <dbReference type="PROSITE" id="PS01124"/>
    </source>
</evidence>
<dbReference type="Pfam" id="PF12833">
    <property type="entry name" value="HTH_18"/>
    <property type="match status" value="1"/>
</dbReference>
<dbReference type="SUPFAM" id="SSF51215">
    <property type="entry name" value="Regulatory protein AraC"/>
    <property type="match status" value="1"/>
</dbReference>
<dbReference type="InterPro" id="IPR003313">
    <property type="entry name" value="AraC-bd"/>
</dbReference>
<comment type="caution">
    <text evidence="5">The sequence shown here is derived from an EMBL/GenBank/DDBJ whole genome shotgun (WGS) entry which is preliminary data.</text>
</comment>
<dbReference type="PRINTS" id="PR00032">
    <property type="entry name" value="HTHARAC"/>
</dbReference>
<dbReference type="RefSeq" id="WP_111566871.1">
    <property type="nucleotide sequence ID" value="NZ_QLMI01000004.1"/>
</dbReference>